<evidence type="ECO:0000259" key="10">
    <source>
        <dbReference type="PROSITE" id="PS51722"/>
    </source>
</evidence>
<comment type="similarity">
    <text evidence="2">Belongs to the TRAFAC class translation factor GTPase superfamily. Classic translation factor GTPase family. EF-Tu/EF-1A subfamily.</text>
</comment>
<dbReference type="InterPro" id="IPR000795">
    <property type="entry name" value="T_Tr_GTP-bd_dom"/>
</dbReference>
<keyword evidence="7" id="KW-0496">Mitochondrion</keyword>
<dbReference type="Pfam" id="PF03143">
    <property type="entry name" value="GTP_EFTU_D3"/>
    <property type="match status" value="1"/>
</dbReference>
<dbReference type="GO" id="GO:0005739">
    <property type="term" value="C:mitochondrion"/>
    <property type="evidence" value="ECO:0007669"/>
    <property type="project" value="UniProtKB-SubCell"/>
</dbReference>
<dbReference type="Pfam" id="PF03144">
    <property type="entry name" value="GTP_EFTU_D2"/>
    <property type="match status" value="1"/>
</dbReference>
<dbReference type="SUPFAM" id="SSF50447">
    <property type="entry name" value="Translation proteins"/>
    <property type="match status" value="1"/>
</dbReference>
<evidence type="ECO:0000256" key="4">
    <source>
        <dbReference type="ARBA" id="ARBA00022741"/>
    </source>
</evidence>
<dbReference type="GO" id="GO:0003746">
    <property type="term" value="F:translation elongation factor activity"/>
    <property type="evidence" value="ECO:0007669"/>
    <property type="project" value="UniProtKB-KW"/>
</dbReference>
<sequence length="370" mass="40913">LAERKHAKFLKYEQIDNCPEEQQRGVTIQAFSLDYETDKRHDGHVDCPGHADYIKNMITGAAQLDGAILVVAATEGAMPQTREHLILAKQVCNQLGSLDVIGIKMELEGMIGLSKIVVFLNKVDAAGKEMVELVEEEVRDLLREYGYDGDNTPVIAGSAIAALEGVKPEIGHDSIVKLLNAVDGWIPIPPRDKDKSAMFPVEHVYSIKGRGTVVTGRLERGVMKKGDVLQTIGFGIDRKPNISAVETYHKTVDLAEAGDQLGLLLKGVDKDEMRRGLVLVPASAGMKPISRVEAKLYMLKPEEGGQVTPLADFHTIQIFSYTFDFMGNLQIQDKDLIMPGEDAMIYINFAKGLFFEPQQRFTFRKDGKLT</sequence>
<keyword evidence="5" id="KW-0251">Elongation factor</keyword>
<keyword evidence="6" id="KW-0648">Protein biosynthesis</keyword>
<feature type="domain" description="Tr-type G" evidence="10">
    <location>
        <begin position="1"/>
        <end position="191"/>
    </location>
</feature>
<evidence type="ECO:0000256" key="8">
    <source>
        <dbReference type="ARBA" id="ARBA00023134"/>
    </source>
</evidence>
<dbReference type="SUPFAM" id="SSF50465">
    <property type="entry name" value="EF-Tu/eEF-1alpha/eIF2-gamma C-terminal domain"/>
    <property type="match status" value="1"/>
</dbReference>
<dbReference type="Gene3D" id="3.40.50.300">
    <property type="entry name" value="P-loop containing nucleotide triphosphate hydrolases"/>
    <property type="match status" value="1"/>
</dbReference>
<comment type="subcellular location">
    <subcellularLocation>
        <location evidence="1">Mitochondrion</location>
    </subcellularLocation>
</comment>
<dbReference type="Gene3D" id="2.40.30.10">
    <property type="entry name" value="Translation factors"/>
    <property type="match status" value="2"/>
</dbReference>
<keyword evidence="8" id="KW-0342">GTP-binding</keyword>
<dbReference type="InterPro" id="IPR027417">
    <property type="entry name" value="P-loop_NTPase"/>
</dbReference>
<dbReference type="InterPro" id="IPR009000">
    <property type="entry name" value="Transl_B-barrel_sf"/>
</dbReference>
<protein>
    <recommendedName>
        <fullName evidence="3">Elongation factor Tu, mitochondrial</fullName>
    </recommendedName>
</protein>
<organism evidence="11 12">
    <name type="scientific">Romanomermis culicivorax</name>
    <name type="common">Nematode worm</name>
    <dbReference type="NCBI Taxonomy" id="13658"/>
    <lineage>
        <taxon>Eukaryota</taxon>
        <taxon>Metazoa</taxon>
        <taxon>Ecdysozoa</taxon>
        <taxon>Nematoda</taxon>
        <taxon>Enoplea</taxon>
        <taxon>Dorylaimia</taxon>
        <taxon>Mermithida</taxon>
        <taxon>Mermithoidea</taxon>
        <taxon>Mermithidae</taxon>
        <taxon>Romanomermis</taxon>
    </lineage>
</organism>
<evidence type="ECO:0000313" key="11">
    <source>
        <dbReference type="Proteomes" id="UP000887565"/>
    </source>
</evidence>
<name>A0A915JCK1_ROMCU</name>
<dbReference type="PRINTS" id="PR00315">
    <property type="entry name" value="ELONGATNFCT"/>
</dbReference>
<dbReference type="PROSITE" id="PS51722">
    <property type="entry name" value="G_TR_2"/>
    <property type="match status" value="1"/>
</dbReference>
<reference evidence="12" key="1">
    <citation type="submission" date="2022-11" db="UniProtKB">
        <authorList>
            <consortium name="WormBaseParasite"/>
        </authorList>
    </citation>
    <scope>IDENTIFICATION</scope>
</reference>
<dbReference type="GO" id="GO:0070125">
    <property type="term" value="P:mitochondrial translational elongation"/>
    <property type="evidence" value="ECO:0007669"/>
    <property type="project" value="TreeGrafter"/>
</dbReference>
<dbReference type="PANTHER" id="PTHR43721">
    <property type="entry name" value="ELONGATION FACTOR TU-RELATED"/>
    <property type="match status" value="1"/>
</dbReference>
<keyword evidence="11" id="KW-1185">Reference proteome</keyword>
<dbReference type="GO" id="GO:0003924">
    <property type="term" value="F:GTPase activity"/>
    <property type="evidence" value="ECO:0007669"/>
    <property type="project" value="InterPro"/>
</dbReference>
<keyword evidence="4" id="KW-0547">Nucleotide-binding</keyword>
<accession>A0A915JCK1</accession>
<evidence type="ECO:0000256" key="2">
    <source>
        <dbReference type="ARBA" id="ARBA00007249"/>
    </source>
</evidence>
<dbReference type="WBParaSite" id="nRc.2.0.1.t23361-RA">
    <property type="protein sequence ID" value="nRc.2.0.1.t23361-RA"/>
    <property type="gene ID" value="nRc.2.0.1.g23361"/>
</dbReference>
<proteinExistence type="inferred from homology"/>
<dbReference type="InterPro" id="IPR050055">
    <property type="entry name" value="EF-Tu_GTPase"/>
</dbReference>
<evidence type="ECO:0000256" key="7">
    <source>
        <dbReference type="ARBA" id="ARBA00023128"/>
    </source>
</evidence>
<dbReference type="Proteomes" id="UP000887565">
    <property type="component" value="Unplaced"/>
</dbReference>
<evidence type="ECO:0000313" key="12">
    <source>
        <dbReference type="WBParaSite" id="nRc.2.0.1.t23361-RA"/>
    </source>
</evidence>
<comment type="catalytic activity">
    <reaction evidence="9">
        <text>GTP + H2O = GDP + phosphate + H(+)</text>
        <dbReference type="Rhea" id="RHEA:19669"/>
        <dbReference type="ChEBI" id="CHEBI:15377"/>
        <dbReference type="ChEBI" id="CHEBI:15378"/>
        <dbReference type="ChEBI" id="CHEBI:37565"/>
        <dbReference type="ChEBI" id="CHEBI:43474"/>
        <dbReference type="ChEBI" id="CHEBI:58189"/>
        <dbReference type="EC" id="3.6.5.3"/>
    </reaction>
    <physiologicalReaction direction="left-to-right" evidence="9">
        <dbReference type="Rhea" id="RHEA:19670"/>
    </physiologicalReaction>
</comment>
<dbReference type="InterPro" id="IPR004161">
    <property type="entry name" value="EFTu-like_2"/>
</dbReference>
<dbReference type="GO" id="GO:0005525">
    <property type="term" value="F:GTP binding"/>
    <property type="evidence" value="ECO:0007669"/>
    <property type="project" value="UniProtKB-KW"/>
</dbReference>
<dbReference type="InterPro" id="IPR004160">
    <property type="entry name" value="Transl_elong_EFTu/EF1A_C"/>
</dbReference>
<evidence type="ECO:0000256" key="3">
    <source>
        <dbReference type="ARBA" id="ARBA00017898"/>
    </source>
</evidence>
<dbReference type="PANTHER" id="PTHR43721:SF36">
    <property type="entry name" value="ELONGATION FACTOR TU, MITOCHONDRIAL"/>
    <property type="match status" value="1"/>
</dbReference>
<dbReference type="Pfam" id="PF00009">
    <property type="entry name" value="GTP_EFTU"/>
    <property type="match status" value="2"/>
</dbReference>
<dbReference type="SUPFAM" id="SSF52540">
    <property type="entry name" value="P-loop containing nucleoside triphosphate hydrolases"/>
    <property type="match status" value="1"/>
</dbReference>
<evidence type="ECO:0000256" key="1">
    <source>
        <dbReference type="ARBA" id="ARBA00004173"/>
    </source>
</evidence>
<dbReference type="OMA" id="EGDKEWG"/>
<dbReference type="InterPro" id="IPR009001">
    <property type="entry name" value="Transl_elong_EF1A/Init_IF2_C"/>
</dbReference>
<dbReference type="AlphaFoldDB" id="A0A915JCK1"/>
<evidence type="ECO:0000256" key="5">
    <source>
        <dbReference type="ARBA" id="ARBA00022768"/>
    </source>
</evidence>
<evidence type="ECO:0000256" key="6">
    <source>
        <dbReference type="ARBA" id="ARBA00022917"/>
    </source>
</evidence>
<evidence type="ECO:0000256" key="9">
    <source>
        <dbReference type="ARBA" id="ARBA00051990"/>
    </source>
</evidence>
<dbReference type="FunFam" id="2.40.30.10:FF:000001">
    <property type="entry name" value="Elongation factor Tu"/>
    <property type="match status" value="1"/>
</dbReference>